<feature type="transmembrane region" description="Helical" evidence="7">
    <location>
        <begin position="147"/>
        <end position="167"/>
    </location>
</feature>
<evidence type="ECO:0000259" key="8">
    <source>
        <dbReference type="PROSITE" id="PS50109"/>
    </source>
</evidence>
<evidence type="ECO:0000256" key="5">
    <source>
        <dbReference type="ARBA" id="ARBA00022777"/>
    </source>
</evidence>
<proteinExistence type="predicted"/>
<accession>A0A6B9F9J6</accession>
<evidence type="ECO:0000256" key="3">
    <source>
        <dbReference type="ARBA" id="ARBA00022679"/>
    </source>
</evidence>
<keyword evidence="7" id="KW-1133">Transmembrane helix</keyword>
<dbReference type="InterPro" id="IPR013656">
    <property type="entry name" value="PAS_4"/>
</dbReference>
<feature type="transmembrane region" description="Helical" evidence="7">
    <location>
        <begin position="210"/>
        <end position="231"/>
    </location>
</feature>
<dbReference type="PRINTS" id="PR00344">
    <property type="entry name" value="BCTRLSENSOR"/>
</dbReference>
<evidence type="ECO:0000256" key="7">
    <source>
        <dbReference type="SAM" id="Phobius"/>
    </source>
</evidence>
<dbReference type="InterPro" id="IPR035965">
    <property type="entry name" value="PAS-like_dom_sf"/>
</dbReference>
<dbReference type="SUPFAM" id="SSF55874">
    <property type="entry name" value="ATPase domain of HSP90 chaperone/DNA topoisomerase II/histidine kinase"/>
    <property type="match status" value="1"/>
</dbReference>
<dbReference type="GO" id="GO:0004673">
    <property type="term" value="F:protein histidine kinase activity"/>
    <property type="evidence" value="ECO:0007669"/>
    <property type="project" value="UniProtKB-EC"/>
</dbReference>
<dbReference type="InterPro" id="IPR050980">
    <property type="entry name" value="2C_sensor_his_kinase"/>
</dbReference>
<dbReference type="SUPFAM" id="SSF55785">
    <property type="entry name" value="PYP-like sensor domain (PAS domain)"/>
    <property type="match status" value="1"/>
</dbReference>
<dbReference type="AlphaFoldDB" id="A0A6B9F9J6"/>
<dbReference type="GO" id="GO:0005524">
    <property type="term" value="F:ATP binding"/>
    <property type="evidence" value="ECO:0007669"/>
    <property type="project" value="UniProtKB-KW"/>
</dbReference>
<dbReference type="PANTHER" id="PTHR44936">
    <property type="entry name" value="SENSOR PROTEIN CREC"/>
    <property type="match status" value="1"/>
</dbReference>
<dbReference type="InterPro" id="IPR003594">
    <property type="entry name" value="HATPase_dom"/>
</dbReference>
<evidence type="ECO:0000256" key="4">
    <source>
        <dbReference type="ARBA" id="ARBA00022741"/>
    </source>
</evidence>
<sequence length="565" mass="61245">MVWDPTLYSVVGIAAAALLFVVAAAGWQHRTEPGAKAFIGLITALGAWALVYGIQLGFTTLDAQLAWQRVALAIGGPVPTLWFLFAVQYTNRDAWLTRPVRAIMLLDSAVFGLLTLTNPSHGLVWHDASLVSYGTLQALDIAFGPGYLLHIAYTYVVTPIGFGLLAVAALRSTLYRAQAGLLVVGAIPPLVANAAFSLGLRWTSLPPVDFTPFAFVITGPCFALALFRFDLLERVPVARRKIVADADDGFVVLDEDERIVTFNPSAARLLDDPIEGRPLREHLPAGSDGATLTALDGTTLTAVVGQQQRVYDVTCSTLSDHHDRVVGYVLRYRNVTDRHRYEKRLKVANRVLRHNLRNRMNVIIGWAEELRERDDPEVAAAGERITTTAVDLVELGSQVRLLVETADDVGETTERVVLRDHLEPLLNRLRESHPQVAVEADLPSTATAVVPSAKLLVIAVENLLQNAVEHNDAERPWVRLVVEDDGEHTRIRVADNGPGIPDDERAVLRRGSETPLEHGSGLGLWLVHWTVTAAGGEVSFGESDADGSVITLTLPSGTDGGAASA</sequence>
<evidence type="ECO:0000256" key="6">
    <source>
        <dbReference type="ARBA" id="ARBA00022840"/>
    </source>
</evidence>
<evidence type="ECO:0000256" key="2">
    <source>
        <dbReference type="ARBA" id="ARBA00012438"/>
    </source>
</evidence>
<keyword evidence="7" id="KW-0472">Membrane</keyword>
<dbReference type="Pfam" id="PF16927">
    <property type="entry name" value="HisKA_7TM"/>
    <property type="match status" value="1"/>
</dbReference>
<dbReference type="PROSITE" id="PS50109">
    <property type="entry name" value="HIS_KIN"/>
    <property type="match status" value="1"/>
</dbReference>
<dbReference type="Gene3D" id="3.30.565.10">
    <property type="entry name" value="Histidine kinase-like ATPase, C-terminal domain"/>
    <property type="match status" value="1"/>
</dbReference>
<dbReference type="GeneID" id="43371323"/>
<dbReference type="InterPro" id="IPR031621">
    <property type="entry name" value="HisKA_7TM"/>
</dbReference>
<feature type="transmembrane region" description="Helical" evidence="7">
    <location>
        <begin position="99"/>
        <end position="117"/>
    </location>
</feature>
<feature type="transmembrane region" description="Helical" evidence="7">
    <location>
        <begin position="179"/>
        <end position="198"/>
    </location>
</feature>
<keyword evidence="4" id="KW-0547">Nucleotide-binding</keyword>
<dbReference type="Gene3D" id="3.30.450.20">
    <property type="entry name" value="PAS domain"/>
    <property type="match status" value="1"/>
</dbReference>
<name>A0A6B9F9J6_9EURY</name>
<keyword evidence="6" id="KW-0067">ATP-binding</keyword>
<evidence type="ECO:0000313" key="10">
    <source>
        <dbReference type="Proteomes" id="UP000428325"/>
    </source>
</evidence>
<dbReference type="KEGG" id="hra:EI982_17210"/>
<keyword evidence="3" id="KW-0808">Transferase</keyword>
<dbReference type="Proteomes" id="UP000428325">
    <property type="component" value="Chromosome"/>
</dbReference>
<dbReference type="EC" id="2.7.13.3" evidence="2"/>
<dbReference type="InterPro" id="IPR036890">
    <property type="entry name" value="HATPase_C_sf"/>
</dbReference>
<dbReference type="CDD" id="cd00075">
    <property type="entry name" value="HATPase"/>
    <property type="match status" value="1"/>
</dbReference>
<gene>
    <name evidence="9" type="ORF">EI982_17210</name>
</gene>
<dbReference type="RefSeq" id="WP_157690855.1">
    <property type="nucleotide sequence ID" value="NZ_CP034345.1"/>
</dbReference>
<dbReference type="PANTHER" id="PTHR44936:SF10">
    <property type="entry name" value="SENSOR PROTEIN RSTB"/>
    <property type="match status" value="1"/>
</dbReference>
<dbReference type="InterPro" id="IPR005467">
    <property type="entry name" value="His_kinase_dom"/>
</dbReference>
<evidence type="ECO:0000313" key="9">
    <source>
        <dbReference type="EMBL" id="QGX96392.1"/>
    </source>
</evidence>
<dbReference type="InterPro" id="IPR004358">
    <property type="entry name" value="Sig_transdc_His_kin-like_C"/>
</dbReference>
<feature type="transmembrane region" description="Helical" evidence="7">
    <location>
        <begin position="37"/>
        <end position="54"/>
    </location>
</feature>
<comment type="catalytic activity">
    <reaction evidence="1">
        <text>ATP + protein L-histidine = ADP + protein N-phospho-L-histidine.</text>
        <dbReference type="EC" id="2.7.13.3"/>
    </reaction>
</comment>
<evidence type="ECO:0000256" key="1">
    <source>
        <dbReference type="ARBA" id="ARBA00000085"/>
    </source>
</evidence>
<organism evidence="9 10">
    <name type="scientific">Haloplanus rallus</name>
    <dbReference type="NCBI Taxonomy" id="1816183"/>
    <lineage>
        <taxon>Archaea</taxon>
        <taxon>Methanobacteriati</taxon>
        <taxon>Methanobacteriota</taxon>
        <taxon>Stenosarchaea group</taxon>
        <taxon>Halobacteria</taxon>
        <taxon>Halobacteriales</taxon>
        <taxon>Haloferacaceae</taxon>
        <taxon>Haloplanus</taxon>
    </lineage>
</organism>
<keyword evidence="5" id="KW-0418">Kinase</keyword>
<feature type="transmembrane region" description="Helical" evidence="7">
    <location>
        <begin position="66"/>
        <end position="87"/>
    </location>
</feature>
<feature type="transmembrane region" description="Helical" evidence="7">
    <location>
        <begin position="6"/>
        <end position="25"/>
    </location>
</feature>
<keyword evidence="10" id="KW-1185">Reference proteome</keyword>
<protein>
    <recommendedName>
        <fullName evidence="2">histidine kinase</fullName>
        <ecNumber evidence="2">2.7.13.3</ecNumber>
    </recommendedName>
</protein>
<keyword evidence="7" id="KW-0812">Transmembrane</keyword>
<dbReference type="Pfam" id="PF02518">
    <property type="entry name" value="HATPase_c"/>
    <property type="match status" value="1"/>
</dbReference>
<dbReference type="Pfam" id="PF08448">
    <property type="entry name" value="PAS_4"/>
    <property type="match status" value="1"/>
</dbReference>
<feature type="domain" description="Histidine kinase" evidence="8">
    <location>
        <begin position="351"/>
        <end position="558"/>
    </location>
</feature>
<reference evidence="9 10" key="1">
    <citation type="submission" date="2018-12" db="EMBL/GenBank/DDBJ databases">
        <title>Complete genome sequence of Haloplanus rallus MBLA0036.</title>
        <authorList>
            <person name="Nam Y.-d."/>
            <person name="Kang J."/>
            <person name="Chung W.-H."/>
            <person name="Park Y.S."/>
        </authorList>
    </citation>
    <scope>NUCLEOTIDE SEQUENCE [LARGE SCALE GENOMIC DNA]</scope>
    <source>
        <strain evidence="9 10">MBLA0036</strain>
    </source>
</reference>
<dbReference type="EMBL" id="CP034345">
    <property type="protein sequence ID" value="QGX96392.1"/>
    <property type="molecule type" value="Genomic_DNA"/>
</dbReference>
<dbReference type="SMART" id="SM00387">
    <property type="entry name" value="HATPase_c"/>
    <property type="match status" value="1"/>
</dbReference>
<dbReference type="OrthoDB" id="327291at2157"/>